<feature type="transmembrane region" description="Helical" evidence="1">
    <location>
        <begin position="50"/>
        <end position="70"/>
    </location>
</feature>
<keyword evidence="1" id="KW-0812">Transmembrane</keyword>
<keyword evidence="1" id="KW-1133">Transmembrane helix</keyword>
<dbReference type="Proteomes" id="UP000887226">
    <property type="component" value="Unassembled WGS sequence"/>
</dbReference>
<proteinExistence type="predicted"/>
<keyword evidence="3" id="KW-1185">Reference proteome</keyword>
<reference evidence="2" key="1">
    <citation type="journal article" date="2021" name="IMA Fungus">
        <title>Genomic characterization of three marine fungi, including Emericellopsis atlantica sp. nov. with signatures of a generalist lifestyle and marine biomass degradation.</title>
        <authorList>
            <person name="Hagestad O.C."/>
            <person name="Hou L."/>
            <person name="Andersen J.H."/>
            <person name="Hansen E.H."/>
            <person name="Altermark B."/>
            <person name="Li C."/>
            <person name="Kuhnert E."/>
            <person name="Cox R.J."/>
            <person name="Crous P.W."/>
            <person name="Spatafora J.W."/>
            <person name="Lail K."/>
            <person name="Amirebrahimi M."/>
            <person name="Lipzen A."/>
            <person name="Pangilinan J."/>
            <person name="Andreopoulos W."/>
            <person name="Hayes R.D."/>
            <person name="Ng V."/>
            <person name="Grigoriev I.V."/>
            <person name="Jackson S.A."/>
            <person name="Sutton T.D.S."/>
            <person name="Dobson A.D.W."/>
            <person name="Rama T."/>
        </authorList>
    </citation>
    <scope>NUCLEOTIDE SEQUENCE</scope>
    <source>
        <strain evidence="2">TRa3180A</strain>
    </source>
</reference>
<evidence type="ECO:0000313" key="2">
    <source>
        <dbReference type="EMBL" id="KAG9239849.1"/>
    </source>
</evidence>
<dbReference type="AlphaFoldDB" id="A0A9P8CAF7"/>
<sequence>MALQIFWYVLSVFRTLFHNVLSSLVFSSFSSLSGASGASDASGDKYHSSLPFSNSLATSACSAVLASFTVLVSSRFWILVCTGVAIISPRVIPSIIPAASSNTKSVWHLFLWPLSCLPFNRSDIIS</sequence>
<gene>
    <name evidence="2" type="ORF">BJ878DRAFT_15563</name>
</gene>
<organism evidence="2 3">
    <name type="scientific">Calycina marina</name>
    <dbReference type="NCBI Taxonomy" id="1763456"/>
    <lineage>
        <taxon>Eukaryota</taxon>
        <taxon>Fungi</taxon>
        <taxon>Dikarya</taxon>
        <taxon>Ascomycota</taxon>
        <taxon>Pezizomycotina</taxon>
        <taxon>Leotiomycetes</taxon>
        <taxon>Helotiales</taxon>
        <taxon>Pezizellaceae</taxon>
        <taxon>Calycina</taxon>
    </lineage>
</organism>
<protein>
    <submittedName>
        <fullName evidence="2">Uncharacterized protein</fullName>
    </submittedName>
</protein>
<evidence type="ECO:0000256" key="1">
    <source>
        <dbReference type="SAM" id="Phobius"/>
    </source>
</evidence>
<feature type="transmembrane region" description="Helical" evidence="1">
    <location>
        <begin position="6"/>
        <end position="29"/>
    </location>
</feature>
<accession>A0A9P8CAF7</accession>
<comment type="caution">
    <text evidence="2">The sequence shown here is derived from an EMBL/GenBank/DDBJ whole genome shotgun (WGS) entry which is preliminary data.</text>
</comment>
<evidence type="ECO:0000313" key="3">
    <source>
        <dbReference type="Proteomes" id="UP000887226"/>
    </source>
</evidence>
<keyword evidence="1" id="KW-0472">Membrane</keyword>
<dbReference type="EMBL" id="MU254832">
    <property type="protein sequence ID" value="KAG9239849.1"/>
    <property type="molecule type" value="Genomic_DNA"/>
</dbReference>
<name>A0A9P8CAF7_9HELO</name>